<organism evidence="1 2">
    <name type="scientific">Cutaneotrichosporon oleaginosum</name>
    <dbReference type="NCBI Taxonomy" id="879819"/>
    <lineage>
        <taxon>Eukaryota</taxon>
        <taxon>Fungi</taxon>
        <taxon>Dikarya</taxon>
        <taxon>Basidiomycota</taxon>
        <taxon>Agaricomycotina</taxon>
        <taxon>Tremellomycetes</taxon>
        <taxon>Trichosporonales</taxon>
        <taxon>Trichosporonaceae</taxon>
        <taxon>Cutaneotrichosporon</taxon>
    </lineage>
</organism>
<accession>A0A0J0XIX4</accession>
<proteinExistence type="predicted"/>
<dbReference type="GeneID" id="28985444"/>
<evidence type="ECO:0000313" key="1">
    <source>
        <dbReference type="EMBL" id="KLT41022.1"/>
    </source>
</evidence>
<sequence>MPFPPSHSSTMRTADDILEVEKQRIQVMTLLDGVKAGVEVPIHMSTRALVDEWVRQYIEGSTVAQQTELMRWAQKIYRHLNDICQTAPDITHAVMVHRVLVFGVAQIASKSIQDRLDLLWAEENAAHCAAIEPAVQELRTFLSIETPGLGTRTGVTIDPAIFADITMDAPDEWCKFLALFYSSGADEALGMNNEKSVGTTGGHLSGVHTNFQEDVEMAE</sequence>
<gene>
    <name evidence="1" type="ORF">CC85DRAFT_292876</name>
</gene>
<reference evidence="1 2" key="1">
    <citation type="submission" date="2015-03" db="EMBL/GenBank/DDBJ databases">
        <title>Genomics and transcriptomics of the oil-accumulating basidiomycete yeast T. oleaginosus allow insights into substrate utilization and the diverse evolutionary trajectories of mating systems in fungi.</title>
        <authorList>
            <consortium name="DOE Joint Genome Institute"/>
            <person name="Kourist R."/>
            <person name="Kracht O."/>
            <person name="Bracharz F."/>
            <person name="Lipzen A."/>
            <person name="Nolan M."/>
            <person name="Ohm R."/>
            <person name="Grigoriev I."/>
            <person name="Sun S."/>
            <person name="Heitman J."/>
            <person name="Bruck T."/>
            <person name="Nowrousian M."/>
        </authorList>
    </citation>
    <scope>NUCLEOTIDE SEQUENCE [LARGE SCALE GENOMIC DNA]</scope>
    <source>
        <strain evidence="1 2">IBC0246</strain>
    </source>
</reference>
<dbReference type="Proteomes" id="UP000053611">
    <property type="component" value="Unassembled WGS sequence"/>
</dbReference>
<protein>
    <submittedName>
        <fullName evidence="1">Uncharacterized protein</fullName>
    </submittedName>
</protein>
<evidence type="ECO:0000313" key="2">
    <source>
        <dbReference type="Proteomes" id="UP000053611"/>
    </source>
</evidence>
<dbReference type="RefSeq" id="XP_018277513.1">
    <property type="nucleotide sequence ID" value="XM_018424841.1"/>
</dbReference>
<name>A0A0J0XIX4_9TREE</name>
<dbReference type="EMBL" id="KQ087224">
    <property type="protein sequence ID" value="KLT41022.1"/>
    <property type="molecule type" value="Genomic_DNA"/>
</dbReference>
<dbReference type="AlphaFoldDB" id="A0A0J0XIX4"/>
<keyword evidence="2" id="KW-1185">Reference proteome</keyword>